<evidence type="ECO:0000256" key="5">
    <source>
        <dbReference type="ARBA" id="ARBA00023136"/>
    </source>
</evidence>
<accession>A0A0A6PM53</accession>
<dbReference type="GO" id="GO:0005886">
    <property type="term" value="C:plasma membrane"/>
    <property type="evidence" value="ECO:0007669"/>
    <property type="project" value="TreeGrafter"/>
</dbReference>
<keyword evidence="4 6" id="KW-1133">Transmembrane helix</keyword>
<evidence type="ECO:0000256" key="4">
    <source>
        <dbReference type="ARBA" id="ARBA00022989"/>
    </source>
</evidence>
<feature type="transmembrane region" description="Helical" evidence="6">
    <location>
        <begin position="183"/>
        <end position="203"/>
    </location>
</feature>
<feature type="transmembrane region" description="Helical" evidence="6">
    <location>
        <begin position="129"/>
        <end position="148"/>
    </location>
</feature>
<organism evidence="7 8">
    <name type="scientific">Candidatus Thiomargarita nelsonii</name>
    <dbReference type="NCBI Taxonomy" id="1003181"/>
    <lineage>
        <taxon>Bacteria</taxon>
        <taxon>Pseudomonadati</taxon>
        <taxon>Pseudomonadota</taxon>
        <taxon>Gammaproteobacteria</taxon>
        <taxon>Thiotrichales</taxon>
        <taxon>Thiotrichaceae</taxon>
        <taxon>Thiomargarita</taxon>
    </lineage>
</organism>
<keyword evidence="5 6" id="KW-0472">Membrane</keyword>
<feature type="transmembrane region" description="Helical" evidence="6">
    <location>
        <begin position="65"/>
        <end position="84"/>
    </location>
</feature>
<protein>
    <recommendedName>
        <fullName evidence="9">Iron export ABC transporter permease subunit FetB</fullName>
    </recommendedName>
</protein>
<name>A0A0A6PM53_9GAMM</name>
<dbReference type="AlphaFoldDB" id="A0A0A6PM53"/>
<gene>
    <name evidence="7" type="ORF">PN36_05190</name>
</gene>
<evidence type="ECO:0000256" key="3">
    <source>
        <dbReference type="ARBA" id="ARBA00022692"/>
    </source>
</evidence>
<evidence type="ECO:0000313" key="8">
    <source>
        <dbReference type="Proteomes" id="UP000030428"/>
    </source>
</evidence>
<dbReference type="PANTHER" id="PTHR30028:SF0">
    <property type="entry name" value="PROTEIN ALUMINUM SENSITIVE 3"/>
    <property type="match status" value="1"/>
</dbReference>
<feature type="transmembrane region" description="Helical" evidence="6">
    <location>
        <begin position="6"/>
        <end position="26"/>
    </location>
</feature>
<evidence type="ECO:0000256" key="2">
    <source>
        <dbReference type="ARBA" id="ARBA00005268"/>
    </source>
</evidence>
<dbReference type="EMBL" id="JSZA02000014">
    <property type="protein sequence ID" value="KHD11259.1"/>
    <property type="molecule type" value="Genomic_DNA"/>
</dbReference>
<evidence type="ECO:0000256" key="6">
    <source>
        <dbReference type="SAM" id="Phobius"/>
    </source>
</evidence>
<proteinExistence type="inferred from homology"/>
<comment type="caution">
    <text evidence="7">The sequence shown here is derived from an EMBL/GenBank/DDBJ whole genome shotgun (WGS) entry which is preliminary data.</text>
</comment>
<dbReference type="Proteomes" id="UP000030428">
    <property type="component" value="Unassembled WGS sequence"/>
</dbReference>
<evidence type="ECO:0000313" key="7">
    <source>
        <dbReference type="EMBL" id="KHD11259.1"/>
    </source>
</evidence>
<comment type="subcellular location">
    <subcellularLocation>
        <location evidence="1">Membrane</location>
        <topology evidence="1">Multi-pass membrane protein</topology>
    </subcellularLocation>
</comment>
<dbReference type="PANTHER" id="PTHR30028">
    <property type="entry name" value="UPF0014 INNER MEMBRANE PROTEIN YBBM-RELATED"/>
    <property type="match status" value="1"/>
</dbReference>
<keyword evidence="8" id="KW-1185">Reference proteome</keyword>
<reference evidence="7 8" key="1">
    <citation type="journal article" date="2016" name="Front. Microbiol.">
        <title>Single-Cell (Meta-)Genomics of a Dimorphic Candidatus Thiomargarita nelsonii Reveals Genomic Plasticity.</title>
        <authorList>
            <person name="Flood B.E."/>
            <person name="Fliss P."/>
            <person name="Jones D.S."/>
            <person name="Dick G.J."/>
            <person name="Jain S."/>
            <person name="Kaster A.K."/>
            <person name="Winkel M."/>
            <person name="Mussmann M."/>
            <person name="Bailey J."/>
        </authorList>
    </citation>
    <scope>NUCLEOTIDE SEQUENCE [LARGE SCALE GENOMIC DNA]</scope>
    <source>
        <strain evidence="7">Hydrate Ridge</strain>
    </source>
</reference>
<feature type="transmembrane region" description="Helical" evidence="6">
    <location>
        <begin position="96"/>
        <end position="117"/>
    </location>
</feature>
<dbReference type="InterPro" id="IPR005226">
    <property type="entry name" value="UPF0014_fam"/>
</dbReference>
<dbReference type="Pfam" id="PF03649">
    <property type="entry name" value="UPF0014"/>
    <property type="match status" value="1"/>
</dbReference>
<evidence type="ECO:0000256" key="1">
    <source>
        <dbReference type="ARBA" id="ARBA00004141"/>
    </source>
</evidence>
<keyword evidence="3 6" id="KW-0812">Transmembrane</keyword>
<comment type="similarity">
    <text evidence="2">Belongs to the UPF0014 family.</text>
</comment>
<sequence>MNSQAIIIGWLELALATFFIMAAGAVSIAMSLGLLRSLAIATVRTYLQLIALGFVLTWIFQAQVVWIVLGVFLFMMLMTAQILLQRVKHKPSNLYFSTLTAILITTTIVTFSVTGLIVQVEPWYDPRYVLTIGGMILGNAMNGIALALERLFDDLKKRAIEVNQALAFGANPWEASLPSIRTALTAGLMPTLNSMSAVGLVSIPGMMTGQLLAGADPVEAAKYQIVVMLMISAATALGAMISVYLVYKRAFDGEWRFILMGDRL</sequence>
<feature type="transmembrane region" description="Helical" evidence="6">
    <location>
        <begin position="223"/>
        <end position="247"/>
    </location>
</feature>
<evidence type="ECO:0008006" key="9">
    <source>
        <dbReference type="Google" id="ProtNLM"/>
    </source>
</evidence>